<sequence length="439" mass="48529">MYRMGRKLGLLMLAGLLVVLTACSSNNSSTAANGNGNGESEGKTTTLKFFHRWPNEPRNSYFNYIKEEFEKQNPGVKIEMESVLNDNYKEKIKVLVSSGDIPDVFSSWSDSFAESLVSSGRVEDLSSMYDSDPDWAKTLVQNQLKSFTFDDKIYGVPFTMDGKVFFYNKKIFSKLGLEKPKTWDEFIALLDKLKAAGYDTPIIEGLQDSWAVGHYLGTMNQRMLSPEVLATDYAVGTGQFTDPGYLQVLKYWQKLSSYMGPNATSVNHEATRNMFIAGEVPIHYLQFAELGYLKDKPDLEFDYFNFPQFSEGKGNAEGLTGAPEGFMISKETANKELAEKFVKFIVSPENAAKFQQDVGSMTTVIGAATKENSPPGTLEAIDVIQNAAETTPWLDNAVDASVADAFMRGGQAIAADIETPENVLKEVQAAAAKLKAVKK</sequence>
<dbReference type="GO" id="GO:0055085">
    <property type="term" value="P:transmembrane transport"/>
    <property type="evidence" value="ECO:0007669"/>
    <property type="project" value="InterPro"/>
</dbReference>
<dbReference type="EMBL" id="FNGM01000023">
    <property type="protein sequence ID" value="SDM99928.1"/>
    <property type="molecule type" value="Genomic_DNA"/>
</dbReference>
<feature type="signal peptide" evidence="4">
    <location>
        <begin position="1"/>
        <end position="31"/>
    </location>
</feature>
<dbReference type="InterPro" id="IPR006061">
    <property type="entry name" value="SBP_1_CS"/>
</dbReference>
<evidence type="ECO:0000313" key="6">
    <source>
        <dbReference type="Proteomes" id="UP000182783"/>
    </source>
</evidence>
<protein>
    <submittedName>
        <fullName evidence="5">Carbohydrate ABC transporter substrate-binding protein, CUT1 family</fullName>
    </submittedName>
</protein>
<evidence type="ECO:0000313" key="5">
    <source>
        <dbReference type="EMBL" id="SDM99928.1"/>
    </source>
</evidence>
<dbReference type="Proteomes" id="UP000182783">
    <property type="component" value="Unassembled WGS sequence"/>
</dbReference>
<dbReference type="PROSITE" id="PS01037">
    <property type="entry name" value="SBP_BACTERIAL_1"/>
    <property type="match status" value="1"/>
</dbReference>
<dbReference type="AlphaFoldDB" id="A0A1G9XSZ8"/>
<reference evidence="5 6" key="1">
    <citation type="submission" date="2016-10" db="EMBL/GenBank/DDBJ databases">
        <authorList>
            <person name="de Groot N.N."/>
        </authorList>
    </citation>
    <scope>NUCLEOTIDE SEQUENCE [LARGE SCALE GENOMIC DNA]</scope>
    <source>
        <strain evidence="5 6">CGMCC 1.10239</strain>
    </source>
</reference>
<gene>
    <name evidence="5" type="ORF">SAMN05216191_12319</name>
</gene>
<comment type="similarity">
    <text evidence="1">Belongs to the bacterial solute-binding protein 1 family.</text>
</comment>
<keyword evidence="3 4" id="KW-0732">Signal</keyword>
<evidence type="ECO:0000256" key="4">
    <source>
        <dbReference type="SAM" id="SignalP"/>
    </source>
</evidence>
<dbReference type="PANTHER" id="PTHR43649:SF29">
    <property type="entry name" value="OSMOPROTECTIVE COMPOUNDS-BINDING PROTEIN GGTB"/>
    <property type="match status" value="1"/>
</dbReference>
<evidence type="ECO:0000256" key="3">
    <source>
        <dbReference type="ARBA" id="ARBA00022729"/>
    </source>
</evidence>
<dbReference type="InterPro" id="IPR006059">
    <property type="entry name" value="SBP"/>
</dbReference>
<dbReference type="PANTHER" id="PTHR43649">
    <property type="entry name" value="ARABINOSE-BINDING PROTEIN-RELATED"/>
    <property type="match status" value="1"/>
</dbReference>
<dbReference type="PROSITE" id="PS51257">
    <property type="entry name" value="PROKAR_LIPOPROTEIN"/>
    <property type="match status" value="1"/>
</dbReference>
<dbReference type="Pfam" id="PF01547">
    <property type="entry name" value="SBP_bac_1"/>
    <property type="match status" value="1"/>
</dbReference>
<proteinExistence type="inferred from homology"/>
<dbReference type="SUPFAM" id="SSF53850">
    <property type="entry name" value="Periplasmic binding protein-like II"/>
    <property type="match status" value="1"/>
</dbReference>
<feature type="chain" id="PRO_5010245311" evidence="4">
    <location>
        <begin position="32"/>
        <end position="439"/>
    </location>
</feature>
<accession>A0A1G9XSZ8</accession>
<dbReference type="RefSeq" id="WP_244281024.1">
    <property type="nucleotide sequence ID" value="NZ_CP048429.1"/>
</dbReference>
<evidence type="ECO:0000256" key="1">
    <source>
        <dbReference type="ARBA" id="ARBA00008520"/>
    </source>
</evidence>
<organism evidence="5 6">
    <name type="scientific">Paenibacillus jilunlii</name>
    <dbReference type="NCBI Taxonomy" id="682956"/>
    <lineage>
        <taxon>Bacteria</taxon>
        <taxon>Bacillati</taxon>
        <taxon>Bacillota</taxon>
        <taxon>Bacilli</taxon>
        <taxon>Bacillales</taxon>
        <taxon>Paenibacillaceae</taxon>
        <taxon>Paenibacillus</taxon>
    </lineage>
</organism>
<evidence type="ECO:0000256" key="2">
    <source>
        <dbReference type="ARBA" id="ARBA00022448"/>
    </source>
</evidence>
<keyword evidence="2" id="KW-0813">Transport</keyword>
<dbReference type="Gene3D" id="3.40.190.10">
    <property type="entry name" value="Periplasmic binding protein-like II"/>
    <property type="match status" value="2"/>
</dbReference>
<name>A0A1G9XSZ8_9BACL</name>
<dbReference type="InterPro" id="IPR050490">
    <property type="entry name" value="Bact_solute-bd_prot1"/>
</dbReference>